<dbReference type="InterPro" id="IPR020546">
    <property type="entry name" value="ATP_synth_F1_dsu/esu_N"/>
</dbReference>
<gene>
    <name evidence="10" type="primary">atpC</name>
    <name evidence="13" type="ORF">SAMN04489711_10155</name>
</gene>
<dbReference type="SUPFAM" id="SSF51344">
    <property type="entry name" value="Epsilon subunit of F1F0-ATP synthase N-terminal domain"/>
    <property type="match status" value="1"/>
</dbReference>
<dbReference type="AlphaFoldDB" id="A0A1I1ZGD2"/>
<accession>A0A1I1ZGD2</accession>
<comment type="subcellular location">
    <subcellularLocation>
        <location evidence="2 10">Cell membrane</location>
        <topology evidence="2 10">Peripheral membrane protein</topology>
    </subcellularLocation>
</comment>
<dbReference type="InterPro" id="IPR036794">
    <property type="entry name" value="ATP_F1_dsu/esu_C_sf"/>
</dbReference>
<evidence type="ECO:0000256" key="7">
    <source>
        <dbReference type="ARBA" id="ARBA00023136"/>
    </source>
</evidence>
<keyword evidence="6 10" id="KW-0406">Ion transport</keyword>
<comment type="similarity">
    <text evidence="3 10 11">Belongs to the ATPase epsilon chain family.</text>
</comment>
<dbReference type="Gene3D" id="2.60.15.10">
    <property type="entry name" value="F0F1 ATP synthase delta/epsilon subunit, N-terminal"/>
    <property type="match status" value="1"/>
</dbReference>
<feature type="domain" description="ATP synthase F1 complex delta/epsilon subunit N-terminal" evidence="12">
    <location>
        <begin position="2"/>
        <end position="73"/>
    </location>
</feature>
<keyword evidence="5 10" id="KW-0813">Transport</keyword>
<evidence type="ECO:0000256" key="11">
    <source>
        <dbReference type="RuleBase" id="RU003656"/>
    </source>
</evidence>
<dbReference type="HAMAP" id="MF_00530">
    <property type="entry name" value="ATP_synth_epsil_bac"/>
    <property type="match status" value="1"/>
</dbReference>
<dbReference type="GO" id="GO:0005886">
    <property type="term" value="C:plasma membrane"/>
    <property type="evidence" value="ECO:0007669"/>
    <property type="project" value="UniProtKB-SubCell"/>
</dbReference>
<dbReference type="SUPFAM" id="SSF46604">
    <property type="entry name" value="Epsilon subunit of F1F0-ATP synthase C-terminal domain"/>
    <property type="match status" value="1"/>
</dbReference>
<dbReference type="NCBIfam" id="TIGR01216">
    <property type="entry name" value="ATP_synt_epsi"/>
    <property type="match status" value="1"/>
</dbReference>
<keyword evidence="14" id="KW-1185">Reference proteome</keyword>
<dbReference type="PANTHER" id="PTHR13822">
    <property type="entry name" value="ATP SYNTHASE DELTA/EPSILON CHAIN"/>
    <property type="match status" value="1"/>
</dbReference>
<evidence type="ECO:0000256" key="9">
    <source>
        <dbReference type="ARBA" id="ARBA00023310"/>
    </source>
</evidence>
<sequence>MEGVVWAGEVRVATVPGAEGSFGVLSGHTPLLSRLREGFVHCETPEGERVSVFVSGGYVEVQPGGVTVLADTAVRSADLDAARAEAARQQAASQLHQALGEIDHAKIQAELMASAAHWAHELRGRSRP</sequence>
<keyword evidence="8 10" id="KW-0139">CF(1)</keyword>
<evidence type="ECO:0000259" key="12">
    <source>
        <dbReference type="Pfam" id="PF02823"/>
    </source>
</evidence>
<dbReference type="GO" id="GO:0045259">
    <property type="term" value="C:proton-transporting ATP synthase complex"/>
    <property type="evidence" value="ECO:0007669"/>
    <property type="project" value="UniProtKB-KW"/>
</dbReference>
<evidence type="ECO:0000313" key="13">
    <source>
        <dbReference type="EMBL" id="SFE29390.1"/>
    </source>
</evidence>
<reference evidence="14" key="1">
    <citation type="submission" date="2016-10" db="EMBL/GenBank/DDBJ databases">
        <authorList>
            <person name="Varghese N."/>
            <person name="Submissions S."/>
        </authorList>
    </citation>
    <scope>NUCLEOTIDE SEQUENCE [LARGE SCALE GENOMIC DNA]</scope>
    <source>
        <strain evidence="14">DSM 27981</strain>
    </source>
</reference>
<organism evidence="13 14">
    <name type="scientific">Paracidovorax wautersii</name>
    <dbReference type="NCBI Taxonomy" id="1177982"/>
    <lineage>
        <taxon>Bacteria</taxon>
        <taxon>Pseudomonadati</taxon>
        <taxon>Pseudomonadota</taxon>
        <taxon>Betaproteobacteria</taxon>
        <taxon>Burkholderiales</taxon>
        <taxon>Comamonadaceae</taxon>
        <taxon>Paracidovorax</taxon>
    </lineage>
</organism>
<comment type="function">
    <text evidence="1 10">Produces ATP from ADP in the presence of a proton gradient across the membrane.</text>
</comment>
<evidence type="ECO:0000256" key="3">
    <source>
        <dbReference type="ARBA" id="ARBA00005712"/>
    </source>
</evidence>
<proteinExistence type="inferred from homology"/>
<dbReference type="GO" id="GO:0005524">
    <property type="term" value="F:ATP binding"/>
    <property type="evidence" value="ECO:0007669"/>
    <property type="project" value="UniProtKB-UniRule"/>
</dbReference>
<dbReference type="STRING" id="1177982.SAMN04489711_10155"/>
<keyword evidence="7 10" id="KW-0472">Membrane</keyword>
<dbReference type="EMBL" id="FONX01000001">
    <property type="protein sequence ID" value="SFE29390.1"/>
    <property type="molecule type" value="Genomic_DNA"/>
</dbReference>
<dbReference type="Proteomes" id="UP000199119">
    <property type="component" value="Unassembled WGS sequence"/>
</dbReference>
<keyword evidence="10" id="KW-0375">Hydrogen ion transport</keyword>
<name>A0A1I1ZGD2_9BURK</name>
<evidence type="ECO:0000256" key="5">
    <source>
        <dbReference type="ARBA" id="ARBA00022448"/>
    </source>
</evidence>
<evidence type="ECO:0000256" key="4">
    <source>
        <dbReference type="ARBA" id="ARBA00011648"/>
    </source>
</evidence>
<evidence type="ECO:0000313" key="14">
    <source>
        <dbReference type="Proteomes" id="UP000199119"/>
    </source>
</evidence>
<evidence type="ECO:0000256" key="2">
    <source>
        <dbReference type="ARBA" id="ARBA00004202"/>
    </source>
</evidence>
<dbReference type="GO" id="GO:0046933">
    <property type="term" value="F:proton-transporting ATP synthase activity, rotational mechanism"/>
    <property type="evidence" value="ECO:0007669"/>
    <property type="project" value="UniProtKB-UniRule"/>
</dbReference>
<evidence type="ECO:0000256" key="6">
    <source>
        <dbReference type="ARBA" id="ARBA00023065"/>
    </source>
</evidence>
<evidence type="ECO:0000256" key="10">
    <source>
        <dbReference type="HAMAP-Rule" id="MF_00530"/>
    </source>
</evidence>
<dbReference type="InterPro" id="IPR001469">
    <property type="entry name" value="ATP_synth_F1_dsu/esu"/>
</dbReference>
<dbReference type="Pfam" id="PF02823">
    <property type="entry name" value="ATP-synt_DE_N"/>
    <property type="match status" value="1"/>
</dbReference>
<comment type="subunit">
    <text evidence="4 10 11">F-type ATPases have 2 components, CF(1) - the catalytic core - and CF(0) - the membrane proton channel. CF(1) has five subunits: alpha(3), beta(3), gamma(1), delta(1), epsilon(1). CF(0) has three main subunits: a, b and c.</text>
</comment>
<protein>
    <recommendedName>
        <fullName evidence="10">ATP synthase epsilon chain</fullName>
    </recommendedName>
    <alternativeName>
        <fullName evidence="10">ATP synthase F1 sector epsilon subunit</fullName>
    </alternativeName>
    <alternativeName>
        <fullName evidence="10">F-ATPase epsilon subunit</fullName>
    </alternativeName>
</protein>
<dbReference type="InterPro" id="IPR036771">
    <property type="entry name" value="ATPsynth_dsu/esu_N"/>
</dbReference>
<dbReference type="CDD" id="cd12152">
    <property type="entry name" value="F1-ATPase_delta"/>
    <property type="match status" value="1"/>
</dbReference>
<evidence type="ECO:0000256" key="1">
    <source>
        <dbReference type="ARBA" id="ARBA00003543"/>
    </source>
</evidence>
<evidence type="ECO:0000256" key="8">
    <source>
        <dbReference type="ARBA" id="ARBA00023196"/>
    </source>
</evidence>
<keyword evidence="10" id="KW-1003">Cell membrane</keyword>
<keyword evidence="9 10" id="KW-0066">ATP synthesis</keyword>
<dbReference type="PANTHER" id="PTHR13822:SF10">
    <property type="entry name" value="ATP SYNTHASE EPSILON CHAIN, CHLOROPLASTIC"/>
    <property type="match status" value="1"/>
</dbReference>